<dbReference type="RefSeq" id="WP_143109473.1">
    <property type="nucleotide sequence ID" value="NZ_FPCG01000008.1"/>
</dbReference>
<sequence length="246" mass="25242">MTENNKKTISRRAVAGGMAWTVPAIAFASAAPAATVSPLYTVSTDNVCKYPGEKVKGVKHAYMFPLTLTNVATEEVCVQIVSGIVTFDSGRKDGDPEWYSKPPHKGGVLAPDTVCIPVGESETYFYVVDDTGNSANESGTAVGTFLGTGAETGRKDEKTVRVAFDSTPPKCETVLPGSGSTESDAPAAQESTPVTPEAVPGAESSQAAAPATTETAAPASAAETTAPASPTASPEVAATETQRQQP</sequence>
<feature type="compositionally biased region" description="Polar residues" evidence="1">
    <location>
        <begin position="178"/>
        <end position="194"/>
    </location>
</feature>
<name>A0A1I7MP76_9MICC</name>
<feature type="chain" id="PRO_5011465435" evidence="2">
    <location>
        <begin position="34"/>
        <end position="246"/>
    </location>
</feature>
<keyword evidence="4" id="KW-1185">Reference proteome</keyword>
<gene>
    <name evidence="3" type="ORF">SAMN04487966_10864</name>
</gene>
<feature type="compositionally biased region" description="Low complexity" evidence="1">
    <location>
        <begin position="202"/>
        <end position="239"/>
    </location>
</feature>
<proteinExistence type="predicted"/>
<dbReference type="AlphaFoldDB" id="A0A1I7MP76"/>
<protein>
    <submittedName>
        <fullName evidence="3">Uncharacterized protein</fullName>
    </submittedName>
</protein>
<dbReference type="EMBL" id="FPCG01000008">
    <property type="protein sequence ID" value="SFV23735.1"/>
    <property type="molecule type" value="Genomic_DNA"/>
</dbReference>
<dbReference type="OrthoDB" id="9958902at2"/>
<feature type="signal peptide" evidence="2">
    <location>
        <begin position="1"/>
        <end position="33"/>
    </location>
</feature>
<evidence type="ECO:0000256" key="2">
    <source>
        <dbReference type="SAM" id="SignalP"/>
    </source>
</evidence>
<keyword evidence="2" id="KW-0732">Signal</keyword>
<organism evidence="3 4">
    <name type="scientific">Micrococcus terreus</name>
    <dbReference type="NCBI Taxonomy" id="574650"/>
    <lineage>
        <taxon>Bacteria</taxon>
        <taxon>Bacillati</taxon>
        <taxon>Actinomycetota</taxon>
        <taxon>Actinomycetes</taxon>
        <taxon>Micrococcales</taxon>
        <taxon>Micrococcaceae</taxon>
        <taxon>Micrococcus</taxon>
    </lineage>
</organism>
<evidence type="ECO:0000256" key="1">
    <source>
        <dbReference type="SAM" id="MobiDB-lite"/>
    </source>
</evidence>
<accession>A0A1I7MP76</accession>
<dbReference type="STRING" id="574650.SAMN04487966_10864"/>
<evidence type="ECO:0000313" key="4">
    <source>
        <dbReference type="Proteomes" id="UP000198881"/>
    </source>
</evidence>
<dbReference type="Proteomes" id="UP000198881">
    <property type="component" value="Unassembled WGS sequence"/>
</dbReference>
<feature type="region of interest" description="Disordered" evidence="1">
    <location>
        <begin position="164"/>
        <end position="246"/>
    </location>
</feature>
<evidence type="ECO:0000313" key="3">
    <source>
        <dbReference type="EMBL" id="SFV23735.1"/>
    </source>
</evidence>
<reference evidence="3 4" key="1">
    <citation type="submission" date="2016-10" db="EMBL/GenBank/DDBJ databases">
        <authorList>
            <person name="de Groot N.N."/>
        </authorList>
    </citation>
    <scope>NUCLEOTIDE SEQUENCE [LARGE SCALE GENOMIC DNA]</scope>
    <source>
        <strain evidence="3 4">CGMCC 1.7054</strain>
    </source>
</reference>